<keyword evidence="2" id="KW-1185">Reference proteome</keyword>
<evidence type="ECO:0000313" key="2">
    <source>
        <dbReference type="Proteomes" id="UP000821845"/>
    </source>
</evidence>
<accession>A0ACB7S2C5</accession>
<sequence length="163" mass="17945">MKKGALGPLPARVIEIVNNQGDIQKLRSRFDRSPSTRELGKKSGGTLPGTAATRRGEARLPGEGHRASADARERNAEGLAPPGDERFGALVTRANRPGIARGSGTRRPWPSRRLGHGDSTHPGTMRGPPHTPLSRRRWEAERKDRGSFFSECHPRRSFSERDL</sequence>
<reference evidence="1" key="1">
    <citation type="submission" date="2020-05" db="EMBL/GenBank/DDBJ databases">
        <title>Large-scale comparative analyses of tick genomes elucidate their genetic diversity and vector capacities.</title>
        <authorList>
            <person name="Jia N."/>
            <person name="Wang J."/>
            <person name="Shi W."/>
            <person name="Du L."/>
            <person name="Sun Y."/>
            <person name="Zhan W."/>
            <person name="Jiang J."/>
            <person name="Wang Q."/>
            <person name="Zhang B."/>
            <person name="Ji P."/>
            <person name="Sakyi L.B."/>
            <person name="Cui X."/>
            <person name="Yuan T."/>
            <person name="Jiang B."/>
            <person name="Yang W."/>
            <person name="Lam T.T.-Y."/>
            <person name="Chang Q."/>
            <person name="Ding S."/>
            <person name="Wang X."/>
            <person name="Zhu J."/>
            <person name="Ruan X."/>
            <person name="Zhao L."/>
            <person name="Wei J."/>
            <person name="Que T."/>
            <person name="Du C."/>
            <person name="Cheng J."/>
            <person name="Dai P."/>
            <person name="Han X."/>
            <person name="Huang E."/>
            <person name="Gao Y."/>
            <person name="Liu J."/>
            <person name="Shao H."/>
            <person name="Ye R."/>
            <person name="Li L."/>
            <person name="Wei W."/>
            <person name="Wang X."/>
            <person name="Wang C."/>
            <person name="Yang T."/>
            <person name="Huo Q."/>
            <person name="Li W."/>
            <person name="Guo W."/>
            <person name="Chen H."/>
            <person name="Zhou L."/>
            <person name="Ni X."/>
            <person name="Tian J."/>
            <person name="Zhou Y."/>
            <person name="Sheng Y."/>
            <person name="Liu T."/>
            <person name="Pan Y."/>
            <person name="Xia L."/>
            <person name="Li J."/>
            <person name="Zhao F."/>
            <person name="Cao W."/>
        </authorList>
    </citation>
    <scope>NUCLEOTIDE SEQUENCE</scope>
    <source>
        <strain evidence="1">Hyas-2018</strain>
    </source>
</reference>
<name>A0ACB7S2C5_HYAAI</name>
<dbReference type="Proteomes" id="UP000821845">
    <property type="component" value="Chromosome 6"/>
</dbReference>
<proteinExistence type="predicted"/>
<dbReference type="EMBL" id="CM023486">
    <property type="protein sequence ID" value="KAH6928211.1"/>
    <property type="molecule type" value="Genomic_DNA"/>
</dbReference>
<organism evidence="1 2">
    <name type="scientific">Hyalomma asiaticum</name>
    <name type="common">Tick</name>
    <dbReference type="NCBI Taxonomy" id="266040"/>
    <lineage>
        <taxon>Eukaryota</taxon>
        <taxon>Metazoa</taxon>
        <taxon>Ecdysozoa</taxon>
        <taxon>Arthropoda</taxon>
        <taxon>Chelicerata</taxon>
        <taxon>Arachnida</taxon>
        <taxon>Acari</taxon>
        <taxon>Parasitiformes</taxon>
        <taxon>Ixodida</taxon>
        <taxon>Ixodoidea</taxon>
        <taxon>Ixodidae</taxon>
        <taxon>Hyalomminae</taxon>
        <taxon>Hyalomma</taxon>
    </lineage>
</organism>
<protein>
    <submittedName>
        <fullName evidence="1">Uncharacterized protein</fullName>
    </submittedName>
</protein>
<comment type="caution">
    <text evidence="1">The sequence shown here is derived from an EMBL/GenBank/DDBJ whole genome shotgun (WGS) entry which is preliminary data.</text>
</comment>
<gene>
    <name evidence="1" type="ORF">HPB50_012587</name>
</gene>
<evidence type="ECO:0000313" key="1">
    <source>
        <dbReference type="EMBL" id="KAH6928211.1"/>
    </source>
</evidence>